<dbReference type="InterPro" id="IPR001789">
    <property type="entry name" value="Sig_transdc_resp-reg_receiver"/>
</dbReference>
<protein>
    <submittedName>
        <fullName evidence="6">DNA-binding response regulator</fullName>
    </submittedName>
</protein>
<evidence type="ECO:0000259" key="4">
    <source>
        <dbReference type="PROSITE" id="PS50043"/>
    </source>
</evidence>
<dbReference type="Pfam" id="PF00072">
    <property type="entry name" value="Response_reg"/>
    <property type="match status" value="1"/>
</dbReference>
<evidence type="ECO:0000256" key="3">
    <source>
        <dbReference type="PROSITE-ProRule" id="PRU00169"/>
    </source>
</evidence>
<reference evidence="6 7" key="1">
    <citation type="submission" date="2019-07" db="EMBL/GenBank/DDBJ databases">
        <title>Whole genome shotgun sequence of Microvirga aerophila NBRC 106136.</title>
        <authorList>
            <person name="Hosoyama A."/>
            <person name="Uohara A."/>
            <person name="Ohji S."/>
            <person name="Ichikawa N."/>
        </authorList>
    </citation>
    <scope>NUCLEOTIDE SEQUENCE [LARGE SCALE GENOMIC DNA]</scope>
    <source>
        <strain evidence="6 7">NBRC 106136</strain>
    </source>
</reference>
<feature type="domain" description="HTH luxR-type" evidence="4">
    <location>
        <begin position="148"/>
        <end position="213"/>
    </location>
</feature>
<dbReference type="SMART" id="SM00448">
    <property type="entry name" value="REC"/>
    <property type="match status" value="1"/>
</dbReference>
<dbReference type="CDD" id="cd06170">
    <property type="entry name" value="LuxR_C_like"/>
    <property type="match status" value="1"/>
</dbReference>
<feature type="modified residue" description="4-aspartylphosphate" evidence="3">
    <location>
        <position position="57"/>
    </location>
</feature>
<dbReference type="PROSITE" id="PS50110">
    <property type="entry name" value="RESPONSE_REGULATORY"/>
    <property type="match status" value="1"/>
</dbReference>
<dbReference type="InterPro" id="IPR000792">
    <property type="entry name" value="Tscrpt_reg_LuxR_C"/>
</dbReference>
<gene>
    <name evidence="6" type="ORF">MAE02_49040</name>
</gene>
<dbReference type="PRINTS" id="PR00038">
    <property type="entry name" value="HTHLUXR"/>
</dbReference>
<keyword evidence="7" id="KW-1185">Reference proteome</keyword>
<dbReference type="InterPro" id="IPR058245">
    <property type="entry name" value="NreC/VraR/RcsB-like_REC"/>
</dbReference>
<evidence type="ECO:0000256" key="2">
    <source>
        <dbReference type="ARBA" id="ARBA00023125"/>
    </source>
</evidence>
<dbReference type="Gene3D" id="3.40.50.2300">
    <property type="match status" value="1"/>
</dbReference>
<dbReference type="PANTHER" id="PTHR43214:SF43">
    <property type="entry name" value="TWO-COMPONENT RESPONSE REGULATOR"/>
    <property type="match status" value="1"/>
</dbReference>
<dbReference type="PROSITE" id="PS50043">
    <property type="entry name" value="HTH_LUXR_2"/>
    <property type="match status" value="1"/>
</dbReference>
<keyword evidence="1 3" id="KW-0597">Phosphoprotein</keyword>
<name>A0A512BZ41_9HYPH</name>
<dbReference type="InterPro" id="IPR011006">
    <property type="entry name" value="CheY-like_superfamily"/>
</dbReference>
<dbReference type="GO" id="GO:0006355">
    <property type="term" value="P:regulation of DNA-templated transcription"/>
    <property type="evidence" value="ECO:0007669"/>
    <property type="project" value="InterPro"/>
</dbReference>
<dbReference type="SMART" id="SM00421">
    <property type="entry name" value="HTH_LUXR"/>
    <property type="match status" value="1"/>
</dbReference>
<evidence type="ECO:0000313" key="6">
    <source>
        <dbReference type="EMBL" id="GEO17208.1"/>
    </source>
</evidence>
<organism evidence="6 7">
    <name type="scientific">Microvirga aerophila</name>
    <dbReference type="NCBI Taxonomy" id="670291"/>
    <lineage>
        <taxon>Bacteria</taxon>
        <taxon>Pseudomonadati</taxon>
        <taxon>Pseudomonadota</taxon>
        <taxon>Alphaproteobacteria</taxon>
        <taxon>Hyphomicrobiales</taxon>
        <taxon>Methylobacteriaceae</taxon>
        <taxon>Microvirga</taxon>
    </lineage>
</organism>
<sequence length="232" mass="25484">MGSKVRVGIVDQHPLFRDGIVYNLEAQPDIEVVGLGGTARDAIQIAQEKRPDVLVMDSEIPGSMGVIEEIALAFPTVMILMLTSTGDDEQICAALKQGVRGCIAKGTTSRELVQTVRTLSQGEHYVSPSIAAKLLMRSSITKPAPEPRSDRFSDLTQREEQILSILIEGRSNKEIGNKLDLSEKTIKHHVTNILQKLQVRNRVEAALLASDRTPRRLTPLASPRSRTSTHFA</sequence>
<comment type="caution">
    <text evidence="6">The sequence shown here is derived from an EMBL/GenBank/DDBJ whole genome shotgun (WGS) entry which is preliminary data.</text>
</comment>
<keyword evidence="2 6" id="KW-0238">DNA-binding</keyword>
<accession>A0A512BZ41</accession>
<dbReference type="InterPro" id="IPR016032">
    <property type="entry name" value="Sig_transdc_resp-reg_C-effctor"/>
</dbReference>
<evidence type="ECO:0000256" key="1">
    <source>
        <dbReference type="ARBA" id="ARBA00022553"/>
    </source>
</evidence>
<dbReference type="AlphaFoldDB" id="A0A512BZ41"/>
<dbReference type="RefSeq" id="WP_162815856.1">
    <property type="nucleotide sequence ID" value="NZ_BJYU01000095.1"/>
</dbReference>
<dbReference type="EMBL" id="BJYU01000095">
    <property type="protein sequence ID" value="GEO17208.1"/>
    <property type="molecule type" value="Genomic_DNA"/>
</dbReference>
<dbReference type="InterPro" id="IPR039420">
    <property type="entry name" value="WalR-like"/>
</dbReference>
<dbReference type="CDD" id="cd17535">
    <property type="entry name" value="REC_NarL-like"/>
    <property type="match status" value="1"/>
</dbReference>
<dbReference type="Pfam" id="PF00196">
    <property type="entry name" value="GerE"/>
    <property type="match status" value="1"/>
</dbReference>
<dbReference type="SUPFAM" id="SSF52172">
    <property type="entry name" value="CheY-like"/>
    <property type="match status" value="1"/>
</dbReference>
<proteinExistence type="predicted"/>
<dbReference type="PROSITE" id="PS00622">
    <property type="entry name" value="HTH_LUXR_1"/>
    <property type="match status" value="1"/>
</dbReference>
<dbReference type="SUPFAM" id="SSF46894">
    <property type="entry name" value="C-terminal effector domain of the bipartite response regulators"/>
    <property type="match status" value="1"/>
</dbReference>
<dbReference type="PANTHER" id="PTHR43214">
    <property type="entry name" value="TWO-COMPONENT RESPONSE REGULATOR"/>
    <property type="match status" value="1"/>
</dbReference>
<dbReference type="GO" id="GO:0000160">
    <property type="term" value="P:phosphorelay signal transduction system"/>
    <property type="evidence" value="ECO:0007669"/>
    <property type="project" value="InterPro"/>
</dbReference>
<dbReference type="Proteomes" id="UP000321085">
    <property type="component" value="Unassembled WGS sequence"/>
</dbReference>
<evidence type="ECO:0000313" key="7">
    <source>
        <dbReference type="Proteomes" id="UP000321085"/>
    </source>
</evidence>
<feature type="domain" description="Response regulatory" evidence="5">
    <location>
        <begin position="6"/>
        <end position="120"/>
    </location>
</feature>
<evidence type="ECO:0000259" key="5">
    <source>
        <dbReference type="PROSITE" id="PS50110"/>
    </source>
</evidence>
<dbReference type="GO" id="GO:0003677">
    <property type="term" value="F:DNA binding"/>
    <property type="evidence" value="ECO:0007669"/>
    <property type="project" value="UniProtKB-KW"/>
</dbReference>